<dbReference type="Proteomes" id="UP001500218">
    <property type="component" value="Unassembled WGS sequence"/>
</dbReference>
<feature type="transmembrane region" description="Helical" evidence="1">
    <location>
        <begin position="21"/>
        <end position="44"/>
    </location>
</feature>
<keyword evidence="1" id="KW-0472">Membrane</keyword>
<proteinExistence type="predicted"/>
<feature type="transmembrane region" description="Helical" evidence="1">
    <location>
        <begin position="119"/>
        <end position="139"/>
    </location>
</feature>
<feature type="transmembrane region" description="Helical" evidence="1">
    <location>
        <begin position="50"/>
        <end position="74"/>
    </location>
</feature>
<keyword evidence="4" id="KW-1185">Reference proteome</keyword>
<organism evidence="3 4">
    <name type="scientific">Luedemannella flava</name>
    <dbReference type="NCBI Taxonomy" id="349316"/>
    <lineage>
        <taxon>Bacteria</taxon>
        <taxon>Bacillati</taxon>
        <taxon>Actinomycetota</taxon>
        <taxon>Actinomycetes</taxon>
        <taxon>Micromonosporales</taxon>
        <taxon>Micromonosporaceae</taxon>
        <taxon>Luedemannella</taxon>
    </lineage>
</organism>
<feature type="domain" description="DUF2231" evidence="2">
    <location>
        <begin position="18"/>
        <end position="144"/>
    </location>
</feature>
<dbReference type="Pfam" id="PF09990">
    <property type="entry name" value="DUF2231"/>
    <property type="match status" value="1"/>
</dbReference>
<keyword evidence="1" id="KW-1133">Transmembrane helix</keyword>
<evidence type="ECO:0000256" key="1">
    <source>
        <dbReference type="SAM" id="Phobius"/>
    </source>
</evidence>
<evidence type="ECO:0000313" key="4">
    <source>
        <dbReference type="Proteomes" id="UP001500218"/>
    </source>
</evidence>
<feature type="transmembrane region" description="Helical" evidence="1">
    <location>
        <begin position="94"/>
        <end position="113"/>
    </location>
</feature>
<evidence type="ECO:0000259" key="2">
    <source>
        <dbReference type="Pfam" id="PF09990"/>
    </source>
</evidence>
<comment type="caution">
    <text evidence="3">The sequence shown here is derived from an EMBL/GenBank/DDBJ whole genome shotgun (WGS) entry which is preliminary data.</text>
</comment>
<accession>A0ABP4YRF7</accession>
<reference evidence="4" key="1">
    <citation type="journal article" date="2019" name="Int. J. Syst. Evol. Microbiol.">
        <title>The Global Catalogue of Microorganisms (GCM) 10K type strain sequencing project: providing services to taxonomists for standard genome sequencing and annotation.</title>
        <authorList>
            <consortium name="The Broad Institute Genomics Platform"/>
            <consortium name="The Broad Institute Genome Sequencing Center for Infectious Disease"/>
            <person name="Wu L."/>
            <person name="Ma J."/>
        </authorList>
    </citation>
    <scope>NUCLEOTIDE SEQUENCE [LARGE SCALE GENOMIC DNA]</scope>
    <source>
        <strain evidence="4">JCM 13250</strain>
    </source>
</reference>
<keyword evidence="1" id="KW-0812">Transmembrane</keyword>
<name>A0ABP4YRF7_9ACTN</name>
<sequence>MTVVEEVESMRKRARAQGEPVSPMLALLALGIFANVLLLDLGAIVADFSFFGLAAFWTMAAGLLAALPAAVRAVLDVLAAPGNPFRSAVTRHGLADIVMVGLLGIVWLGRLVGERTGNGWYLAVEALAFAVGIAGAWSARGLVYAVDEPDAADAPSPSVASGKGLTTLDTVRLTWPPRVVTTAAAKGTPDTSPKAAA</sequence>
<dbReference type="InterPro" id="IPR019251">
    <property type="entry name" value="DUF2231_TM"/>
</dbReference>
<gene>
    <name evidence="3" type="ORF">GCM10009682_53310</name>
</gene>
<protein>
    <recommendedName>
        <fullName evidence="2">DUF2231 domain-containing protein</fullName>
    </recommendedName>
</protein>
<dbReference type="EMBL" id="BAAALT010000238">
    <property type="protein sequence ID" value="GAA1827346.1"/>
    <property type="molecule type" value="Genomic_DNA"/>
</dbReference>
<evidence type="ECO:0000313" key="3">
    <source>
        <dbReference type="EMBL" id="GAA1827346.1"/>
    </source>
</evidence>
<dbReference type="RefSeq" id="WP_344138241.1">
    <property type="nucleotide sequence ID" value="NZ_BAAALT010000238.1"/>
</dbReference>